<evidence type="ECO:0000313" key="2">
    <source>
        <dbReference type="RefSeq" id="XP_034114225.2"/>
    </source>
</evidence>
<protein>
    <submittedName>
        <fullName evidence="2">Uncharacterized protein LOC117574496</fullName>
    </submittedName>
</protein>
<keyword evidence="1" id="KW-1185">Reference proteome</keyword>
<name>A0A6P8XS96_DROAB</name>
<dbReference type="RefSeq" id="XP_034114225.2">
    <property type="nucleotide sequence ID" value="XM_034258334.2"/>
</dbReference>
<dbReference type="Proteomes" id="UP000515160">
    <property type="component" value="Chromosome 2R"/>
</dbReference>
<organism evidence="1 2">
    <name type="scientific">Drosophila albomicans</name>
    <name type="common">Fruit fly</name>
    <dbReference type="NCBI Taxonomy" id="7291"/>
    <lineage>
        <taxon>Eukaryota</taxon>
        <taxon>Metazoa</taxon>
        <taxon>Ecdysozoa</taxon>
        <taxon>Arthropoda</taxon>
        <taxon>Hexapoda</taxon>
        <taxon>Insecta</taxon>
        <taxon>Pterygota</taxon>
        <taxon>Neoptera</taxon>
        <taxon>Endopterygota</taxon>
        <taxon>Diptera</taxon>
        <taxon>Brachycera</taxon>
        <taxon>Muscomorpha</taxon>
        <taxon>Ephydroidea</taxon>
        <taxon>Drosophilidae</taxon>
        <taxon>Drosophila</taxon>
    </lineage>
</organism>
<sequence>MEPEARSVSTSGAAIIGELGAVSAKTIAAAADAAAPYIKKLNEALGDLANTITSLRVQDTVQPESYNLLGDALGSMGTALGDLANTITSLSVEVKMEPEARSVSTSGAAIIGELGSVSAKTIAAAADAASPYVSKLNDALGDLANTITSLNMQVDTVEPESYNLLGDALGSMGTALGDLANTITSLSVQTKMQPEARSVSTSGAI</sequence>
<dbReference type="AlphaFoldDB" id="A0A6P8XS96"/>
<dbReference type="OrthoDB" id="7866354at2759"/>
<reference evidence="2" key="1">
    <citation type="submission" date="2025-08" db="UniProtKB">
        <authorList>
            <consortium name="RefSeq"/>
        </authorList>
    </citation>
    <scope>IDENTIFICATION</scope>
    <source>
        <strain evidence="2">15112-1751.03</strain>
        <tissue evidence="2">Whole Adult</tissue>
    </source>
</reference>
<dbReference type="GeneID" id="117574496"/>
<proteinExistence type="predicted"/>
<accession>A0A6P8XS96</accession>
<gene>
    <name evidence="2" type="primary">LOC117574496</name>
</gene>
<evidence type="ECO:0000313" key="1">
    <source>
        <dbReference type="Proteomes" id="UP000515160"/>
    </source>
</evidence>